<comment type="caution">
    <text evidence="1">The sequence shown here is derived from an EMBL/GenBank/DDBJ whole genome shotgun (WGS) entry which is preliminary data.</text>
</comment>
<keyword evidence="2" id="KW-1185">Reference proteome</keyword>
<name>A0A062Y143_9BACT</name>
<accession>A0A062Y143</accession>
<sequence>MDARERTSGKIGTARWRYITDETVTLKTLAEELGISYPYLKNKAAHERWAEQRQEFQRMVMEKASAKVADEVARLAEEHRKIARKAMEVAQPIFEGKVGELTPFQAWSVIREAVELERKSTGLDEQVKAQVVEHLVVLLNVAKTLLQPEQFEELRTRLLEASGVG</sequence>
<protein>
    <submittedName>
        <fullName evidence="1">Uncharacterized protein</fullName>
    </submittedName>
</protein>
<gene>
    <name evidence="1" type="ORF">EG19_10935</name>
</gene>
<evidence type="ECO:0000313" key="1">
    <source>
        <dbReference type="EMBL" id="KDA54480.1"/>
    </source>
</evidence>
<organism evidence="1 2">
    <name type="scientific">Thermoanaerobaculum aquaticum</name>
    <dbReference type="NCBI Taxonomy" id="1312852"/>
    <lineage>
        <taxon>Bacteria</taxon>
        <taxon>Pseudomonadati</taxon>
        <taxon>Acidobacteriota</taxon>
        <taxon>Thermoanaerobaculia</taxon>
        <taxon>Thermoanaerobaculales</taxon>
        <taxon>Thermoanaerobaculaceae</taxon>
        <taxon>Thermoanaerobaculum</taxon>
    </lineage>
</organism>
<reference evidence="1 2" key="1">
    <citation type="submission" date="2014-04" db="EMBL/GenBank/DDBJ databases">
        <title>The Genome Sequence of Thermoanaerobaculum aquaticum MP-01, The First Cultivated Group 23 Acidobacterium.</title>
        <authorList>
            <person name="Stamps B.W."/>
            <person name="Losey N.A."/>
            <person name="Lawson P.A."/>
            <person name="Stevenson B.S."/>
        </authorList>
    </citation>
    <scope>NUCLEOTIDE SEQUENCE [LARGE SCALE GENOMIC DNA]</scope>
    <source>
        <strain evidence="1 2">MP-01</strain>
    </source>
</reference>
<dbReference type="STRING" id="1312852.EG19_10935"/>
<dbReference type="Proteomes" id="UP000027284">
    <property type="component" value="Unassembled WGS sequence"/>
</dbReference>
<evidence type="ECO:0000313" key="2">
    <source>
        <dbReference type="Proteomes" id="UP000027284"/>
    </source>
</evidence>
<dbReference type="EMBL" id="JMFG01000007">
    <property type="protein sequence ID" value="KDA54480.1"/>
    <property type="molecule type" value="Genomic_DNA"/>
</dbReference>
<proteinExistence type="predicted"/>
<dbReference type="AlphaFoldDB" id="A0A062Y143"/>
<dbReference type="RefSeq" id="WP_053334813.1">
    <property type="nucleotide sequence ID" value="NZ_JMFG01000007.1"/>
</dbReference>